<accession>A0A4R7K4T9</accession>
<evidence type="ECO:0000313" key="2">
    <source>
        <dbReference type="EMBL" id="TDT46010.1"/>
    </source>
</evidence>
<name>A0A4R7K4T9_9CLOT</name>
<keyword evidence="3" id="KW-1185">Reference proteome</keyword>
<reference evidence="2 3" key="1">
    <citation type="submission" date="2019-03" db="EMBL/GenBank/DDBJ databases">
        <title>Genomic Encyclopedia of Type Strains, Phase IV (KMG-IV): sequencing the most valuable type-strain genomes for metagenomic binning, comparative biology and taxonomic classification.</title>
        <authorList>
            <person name="Goeker M."/>
        </authorList>
    </citation>
    <scope>NUCLEOTIDE SEQUENCE [LARGE SCALE GENOMIC DNA]</scope>
    <source>
        <strain evidence="2 3">DSM 24455</strain>
    </source>
</reference>
<dbReference type="GO" id="GO:0004803">
    <property type="term" value="F:transposase activity"/>
    <property type="evidence" value="ECO:0007669"/>
    <property type="project" value="InterPro"/>
</dbReference>
<gene>
    <name evidence="2" type="ORF">EDD71_14113</name>
</gene>
<dbReference type="GO" id="GO:0003677">
    <property type="term" value="F:DNA binding"/>
    <property type="evidence" value="ECO:0007669"/>
    <property type="project" value="InterPro"/>
</dbReference>
<proteinExistence type="predicted"/>
<dbReference type="Pfam" id="PF01797">
    <property type="entry name" value="Y1_Tnp"/>
    <property type="match status" value="1"/>
</dbReference>
<evidence type="ECO:0000313" key="3">
    <source>
        <dbReference type="Proteomes" id="UP000295325"/>
    </source>
</evidence>
<dbReference type="Proteomes" id="UP000295325">
    <property type="component" value="Unassembled WGS sequence"/>
</dbReference>
<dbReference type="InterPro" id="IPR036515">
    <property type="entry name" value="Transposase_17_sf"/>
</dbReference>
<evidence type="ECO:0000259" key="1">
    <source>
        <dbReference type="SMART" id="SM01321"/>
    </source>
</evidence>
<dbReference type="EMBL" id="SOAZ01000041">
    <property type="protein sequence ID" value="TDT46010.1"/>
    <property type="molecule type" value="Genomic_DNA"/>
</dbReference>
<dbReference type="PANTHER" id="PTHR34322">
    <property type="entry name" value="TRANSPOSASE, Y1_TNP DOMAIN-CONTAINING"/>
    <property type="match status" value="1"/>
</dbReference>
<feature type="domain" description="Transposase IS200-like" evidence="1">
    <location>
        <begin position="9"/>
        <end position="123"/>
    </location>
</feature>
<organism evidence="2 3">
    <name type="scientific">Fonticella tunisiensis</name>
    <dbReference type="NCBI Taxonomy" id="1096341"/>
    <lineage>
        <taxon>Bacteria</taxon>
        <taxon>Bacillati</taxon>
        <taxon>Bacillota</taxon>
        <taxon>Clostridia</taxon>
        <taxon>Eubacteriales</taxon>
        <taxon>Clostridiaceae</taxon>
        <taxon>Fonticella</taxon>
    </lineage>
</organism>
<dbReference type="PANTHER" id="PTHR34322:SF2">
    <property type="entry name" value="TRANSPOSASE IS200-LIKE DOMAIN-CONTAINING PROTEIN"/>
    <property type="match status" value="1"/>
</dbReference>
<protein>
    <submittedName>
        <fullName evidence="2">REP element-mobilizing transposase RayT</fullName>
    </submittedName>
</protein>
<comment type="caution">
    <text evidence="2">The sequence shown here is derived from an EMBL/GenBank/DDBJ whole genome shotgun (WGS) entry which is preliminary data.</text>
</comment>
<sequence length="288" mass="34501">MSRKPRIEFNGAIYHVFQRGNNRENIFNDPIEKGYFIKQIIEYMDAYEFELLAYVIMDNHYHLILRTKEVALNKIMHGINNVYSKFYNHRHERTGHVFEERYSSKLVEDDAYLIWLLRYIHRNPVRAHICENVSKYKWSSDFFYRKGINVFVNIDFILNIFSRNRFKAMKIYFELMESPEDSQACDYQSLKLRFPQDSLKGDMAEYAKNGVSKRPTLKEILNNLNLDEEKYNLIKSGSRKRHITDMKVLFIKEALKYKYTHKEIGEFINISQTAVTKLLADRTKRNNS</sequence>
<dbReference type="Gene3D" id="3.30.70.1290">
    <property type="entry name" value="Transposase IS200-like"/>
    <property type="match status" value="1"/>
</dbReference>
<dbReference type="SMART" id="SM01321">
    <property type="entry name" value="Y1_Tnp"/>
    <property type="match status" value="1"/>
</dbReference>
<dbReference type="AlphaFoldDB" id="A0A4R7K4T9"/>
<dbReference type="GO" id="GO:0006313">
    <property type="term" value="P:DNA transposition"/>
    <property type="evidence" value="ECO:0007669"/>
    <property type="project" value="InterPro"/>
</dbReference>
<dbReference type="SUPFAM" id="SSF143422">
    <property type="entry name" value="Transposase IS200-like"/>
    <property type="match status" value="1"/>
</dbReference>
<dbReference type="InterPro" id="IPR002686">
    <property type="entry name" value="Transposase_17"/>
</dbReference>